<proteinExistence type="predicted"/>
<protein>
    <recommendedName>
        <fullName evidence="1">Reverse transcriptase zinc-binding domain-containing protein</fullName>
    </recommendedName>
</protein>
<keyword evidence="3" id="KW-1185">Reference proteome</keyword>
<sequence length="227" mass="26083">MIMGILSEVLHSREVSILTVDASDSIRDMCTIKWPAGRLNSENICCCRNGMPRLSPGSTDMLLYEGSKNFSSSKVWHTLRAEGRLLTKDRLNKWNVISDNNNCVFCGACETMEHLFFSCPFSVVMWRKLTVFINHFHVLMGWSSELQRIVEHNLGNGSEAAQKLAKHGSLQLKQEGTKSYLKIKATDLTTASNYIKFDKTDIRQKRYKFAVDIDEKRWRRNNKVLEN</sequence>
<dbReference type="AlphaFoldDB" id="A0AAV3QWS6"/>
<dbReference type="Proteomes" id="UP001454036">
    <property type="component" value="Unassembled WGS sequence"/>
</dbReference>
<gene>
    <name evidence="2" type="ORF">LIER_22372</name>
</gene>
<evidence type="ECO:0000259" key="1">
    <source>
        <dbReference type="Pfam" id="PF13966"/>
    </source>
</evidence>
<evidence type="ECO:0000313" key="3">
    <source>
        <dbReference type="Proteomes" id="UP001454036"/>
    </source>
</evidence>
<dbReference type="InterPro" id="IPR026960">
    <property type="entry name" value="RVT-Znf"/>
</dbReference>
<feature type="domain" description="Reverse transcriptase zinc-binding" evidence="1">
    <location>
        <begin position="79"/>
        <end position="126"/>
    </location>
</feature>
<dbReference type="Pfam" id="PF13966">
    <property type="entry name" value="zf-RVT"/>
    <property type="match status" value="1"/>
</dbReference>
<reference evidence="2 3" key="1">
    <citation type="submission" date="2024-01" db="EMBL/GenBank/DDBJ databases">
        <title>The complete chloroplast genome sequence of Lithospermum erythrorhizon: insights into the phylogenetic relationship among Boraginaceae species and the maternal lineages of purple gromwells.</title>
        <authorList>
            <person name="Okada T."/>
            <person name="Watanabe K."/>
        </authorList>
    </citation>
    <scope>NUCLEOTIDE SEQUENCE [LARGE SCALE GENOMIC DNA]</scope>
</reference>
<accession>A0AAV3QWS6</accession>
<dbReference type="EMBL" id="BAABME010006097">
    <property type="protein sequence ID" value="GAA0167436.1"/>
    <property type="molecule type" value="Genomic_DNA"/>
</dbReference>
<comment type="caution">
    <text evidence="2">The sequence shown here is derived from an EMBL/GenBank/DDBJ whole genome shotgun (WGS) entry which is preliminary data.</text>
</comment>
<name>A0AAV3QWS6_LITER</name>
<organism evidence="2 3">
    <name type="scientific">Lithospermum erythrorhizon</name>
    <name type="common">Purple gromwell</name>
    <name type="synonym">Lithospermum officinale var. erythrorhizon</name>
    <dbReference type="NCBI Taxonomy" id="34254"/>
    <lineage>
        <taxon>Eukaryota</taxon>
        <taxon>Viridiplantae</taxon>
        <taxon>Streptophyta</taxon>
        <taxon>Embryophyta</taxon>
        <taxon>Tracheophyta</taxon>
        <taxon>Spermatophyta</taxon>
        <taxon>Magnoliopsida</taxon>
        <taxon>eudicotyledons</taxon>
        <taxon>Gunneridae</taxon>
        <taxon>Pentapetalae</taxon>
        <taxon>asterids</taxon>
        <taxon>lamiids</taxon>
        <taxon>Boraginales</taxon>
        <taxon>Boraginaceae</taxon>
        <taxon>Boraginoideae</taxon>
        <taxon>Lithospermeae</taxon>
        <taxon>Lithospermum</taxon>
    </lineage>
</organism>
<evidence type="ECO:0000313" key="2">
    <source>
        <dbReference type="EMBL" id="GAA0167436.1"/>
    </source>
</evidence>